<dbReference type="RefSeq" id="WP_330159950.1">
    <property type="nucleotide sequence ID" value="NZ_BAAAJA010000006.1"/>
</dbReference>
<keyword evidence="1" id="KW-0812">Transmembrane</keyword>
<feature type="transmembrane region" description="Helical" evidence="1">
    <location>
        <begin position="189"/>
        <end position="212"/>
    </location>
</feature>
<dbReference type="EMBL" id="JAUUCC010000058">
    <property type="protein sequence ID" value="MEE2052964.1"/>
    <property type="molecule type" value="Genomic_DNA"/>
</dbReference>
<reference evidence="3 4" key="1">
    <citation type="submission" date="2023-07" db="EMBL/GenBank/DDBJ databases">
        <authorList>
            <person name="Girao M."/>
            <person name="Carvalho M.F."/>
        </authorList>
    </citation>
    <scope>NUCLEOTIDE SEQUENCE [LARGE SCALE GENOMIC DNA]</scope>
    <source>
        <strain evidence="3 4">66/93</strain>
    </source>
</reference>
<organism evidence="3 4">
    <name type="scientific">Nocardiopsis tropica</name>
    <dbReference type="NCBI Taxonomy" id="109330"/>
    <lineage>
        <taxon>Bacteria</taxon>
        <taxon>Bacillati</taxon>
        <taxon>Actinomycetota</taxon>
        <taxon>Actinomycetes</taxon>
        <taxon>Streptosporangiales</taxon>
        <taxon>Nocardiopsidaceae</taxon>
        <taxon>Nocardiopsis</taxon>
    </lineage>
</organism>
<sequence length="222" mass="22804">MIPPPLPPALALAALSAVLVAAPAPAHADPVGDFYALMLEEHDGVFVDEELAGVLDREEAADGLRSVADGYGARLSLLVVSGVSDLGTLDRIARISTEESADPVLVLSLDTAMIGRANLDASGIPGAAVDHASYTGVWPEHPADKLNHVLRVADHPDVEEMALSAEAEYHAASDGYGDGPEPDAAPRPVWPGAAGVSAGLVAGWGLVAACAAGRRTAGRWKR</sequence>
<gene>
    <name evidence="3" type="ORF">Q8A49_20895</name>
</gene>
<comment type="caution">
    <text evidence="3">The sequence shown here is derived from an EMBL/GenBank/DDBJ whole genome shotgun (WGS) entry which is preliminary data.</text>
</comment>
<proteinExistence type="predicted"/>
<dbReference type="Proteomes" id="UP001348641">
    <property type="component" value="Unassembled WGS sequence"/>
</dbReference>
<keyword evidence="1" id="KW-0472">Membrane</keyword>
<protein>
    <recommendedName>
        <fullName evidence="5">TPM domain-containing protein</fullName>
    </recommendedName>
</protein>
<keyword evidence="2" id="KW-0732">Signal</keyword>
<keyword evidence="1" id="KW-1133">Transmembrane helix</keyword>
<name>A0ABU7KVE0_9ACTN</name>
<feature type="chain" id="PRO_5046159202" description="TPM domain-containing protein" evidence="2">
    <location>
        <begin position="29"/>
        <end position="222"/>
    </location>
</feature>
<evidence type="ECO:0000256" key="2">
    <source>
        <dbReference type="SAM" id="SignalP"/>
    </source>
</evidence>
<evidence type="ECO:0000256" key="1">
    <source>
        <dbReference type="SAM" id="Phobius"/>
    </source>
</evidence>
<evidence type="ECO:0000313" key="3">
    <source>
        <dbReference type="EMBL" id="MEE2052964.1"/>
    </source>
</evidence>
<accession>A0ABU7KVE0</accession>
<evidence type="ECO:0008006" key="5">
    <source>
        <dbReference type="Google" id="ProtNLM"/>
    </source>
</evidence>
<evidence type="ECO:0000313" key="4">
    <source>
        <dbReference type="Proteomes" id="UP001348641"/>
    </source>
</evidence>
<feature type="signal peptide" evidence="2">
    <location>
        <begin position="1"/>
        <end position="28"/>
    </location>
</feature>